<dbReference type="GO" id="GO:0005975">
    <property type="term" value="P:carbohydrate metabolic process"/>
    <property type="evidence" value="ECO:0007669"/>
    <property type="project" value="InterPro"/>
</dbReference>
<evidence type="ECO:0000256" key="2">
    <source>
        <dbReference type="RuleBase" id="RU361185"/>
    </source>
</evidence>
<dbReference type="NCBIfam" id="NF007746">
    <property type="entry name" value="PRK10426.1"/>
    <property type="match status" value="1"/>
</dbReference>
<dbReference type="InterPro" id="IPR000322">
    <property type="entry name" value="Glyco_hydro_31_TIM"/>
</dbReference>
<dbReference type="SUPFAM" id="SSF51445">
    <property type="entry name" value="(Trans)glycosidases"/>
    <property type="match status" value="1"/>
</dbReference>
<dbReference type="Gene3D" id="2.60.40.1760">
    <property type="entry name" value="glycosyl hydrolase (family 31)"/>
    <property type="match status" value="1"/>
</dbReference>
<feature type="domain" description="Glycoside hydrolase family 31 TIM barrel" evidence="4">
    <location>
        <begin position="298"/>
        <end position="607"/>
    </location>
</feature>
<dbReference type="Pfam" id="PF01055">
    <property type="entry name" value="Glyco_hydro_31_2nd"/>
    <property type="match status" value="1"/>
</dbReference>
<feature type="chain" id="PRO_5036403175" description="Alpha-glucosidase" evidence="3">
    <location>
        <begin position="27"/>
        <end position="666"/>
    </location>
</feature>
<evidence type="ECO:0000259" key="5">
    <source>
        <dbReference type="Pfam" id="PF21365"/>
    </source>
</evidence>
<sequence length="666" mass="73975">MSLRRSLAATAIFATAIFACLRGSNGQADFQFEFSETSFTVSVGGITLLAHSPENPIAFVGRGTSSFAESLGSFLVDDAIEEKVALDAFEVEGVGETVEVALFRAGEPGGVRVQMSLSSGERDAGGMVALRFPLVATLATLGGDVNRLWVRWPADPSEKIFGGGEQFTYLNLRGHRFPTWTREGGIGRDDSFLANAANLTNPGSAGDYHTTYWPQASFLSTRKYYFVSDFHGYQVPDFSASGYHEIYYHATEATLLFLAGDTATPLRDLVRDFCTWTNRPFQLPDWIFNGAILGVQGGTDRMLEIYEQCRANGVSISAIWIQDWSGKITTTLGTRVFWNWRWNQTWYPDLDVVIQDLLPDVRITGYINPYLNTEGDIFQEAAGLGHLVVERNGEPYVQEHGGFAAGTVDLFRPEARRWYKDLMKANMMDLGLAGWMADFGEYLPVDAFTSHEGGDPYEAHNLLPLYWAITNREAVEEEGKMEEILFWMRSGSPGSSLHQQMAWAGDQNVNWEEADGMPSTVTAALSLGLSGMGRTHFDVGGYTTFVIVLERSKELLLRSAEYAAFTSVMRTHEGNMPASNHQVYTDDDTMEQFARLVDVYVALAPYAKSLLAENSETGFPIQRPLFLEYEGDEASYGVQYQYLYGRDLLVAPVLQPEVVSRGLTDE</sequence>
<dbReference type="PANTHER" id="PTHR46959">
    <property type="entry name" value="SULFOQUINOVOSIDASE"/>
    <property type="match status" value="1"/>
</dbReference>
<dbReference type="Pfam" id="PF21365">
    <property type="entry name" value="Glyco_hydro_31_3rd"/>
    <property type="match status" value="1"/>
</dbReference>
<dbReference type="GO" id="GO:0090599">
    <property type="term" value="F:alpha-glucosidase activity"/>
    <property type="evidence" value="ECO:0007669"/>
    <property type="project" value="UniProtKB-ARBA"/>
</dbReference>
<dbReference type="Proteomes" id="UP000677054">
    <property type="component" value="Unassembled WGS sequence"/>
</dbReference>
<dbReference type="AlphaFoldDB" id="A0A7R9FT99"/>
<evidence type="ECO:0008006" key="8">
    <source>
        <dbReference type="Google" id="ProtNLM"/>
    </source>
</evidence>
<dbReference type="PROSITE" id="PS51257">
    <property type="entry name" value="PROKAR_LIPOPROTEIN"/>
    <property type="match status" value="1"/>
</dbReference>
<keyword evidence="2" id="KW-0326">Glycosidase</keyword>
<dbReference type="InterPro" id="IPR017853">
    <property type="entry name" value="GH"/>
</dbReference>
<accession>A0A7R9FT99</accession>
<dbReference type="Gene3D" id="3.20.20.80">
    <property type="entry name" value="Glycosidases"/>
    <property type="match status" value="1"/>
</dbReference>
<evidence type="ECO:0000313" key="6">
    <source>
        <dbReference type="EMBL" id="CAD7254036.1"/>
    </source>
</evidence>
<keyword evidence="3" id="KW-0732">Signal</keyword>
<name>A0A7R9FT99_9CRUS</name>
<gene>
    <name evidence="6" type="ORF">DSTB1V02_LOCUS13782</name>
</gene>
<dbReference type="EMBL" id="CAJPEV010007559">
    <property type="protein sequence ID" value="CAG0904819.1"/>
    <property type="molecule type" value="Genomic_DNA"/>
</dbReference>
<evidence type="ECO:0000256" key="3">
    <source>
        <dbReference type="SAM" id="SignalP"/>
    </source>
</evidence>
<dbReference type="InterPro" id="IPR048395">
    <property type="entry name" value="Glyco_hydro_31_C"/>
</dbReference>
<evidence type="ECO:0000313" key="7">
    <source>
        <dbReference type="Proteomes" id="UP000677054"/>
    </source>
</evidence>
<evidence type="ECO:0000259" key="4">
    <source>
        <dbReference type="Pfam" id="PF01055"/>
    </source>
</evidence>
<dbReference type="InterPro" id="IPR011013">
    <property type="entry name" value="Gal_mutarotase_sf_dom"/>
</dbReference>
<dbReference type="CDD" id="cd14752">
    <property type="entry name" value="GH31_N"/>
    <property type="match status" value="1"/>
</dbReference>
<proteinExistence type="inferred from homology"/>
<reference evidence="6" key="1">
    <citation type="submission" date="2020-11" db="EMBL/GenBank/DDBJ databases">
        <authorList>
            <person name="Tran Van P."/>
        </authorList>
    </citation>
    <scope>NUCLEOTIDE SEQUENCE</scope>
</reference>
<dbReference type="OrthoDB" id="1334205at2759"/>
<comment type="similarity">
    <text evidence="1 2">Belongs to the glycosyl hydrolase 31 family.</text>
</comment>
<dbReference type="GO" id="GO:0030246">
    <property type="term" value="F:carbohydrate binding"/>
    <property type="evidence" value="ECO:0007669"/>
    <property type="project" value="InterPro"/>
</dbReference>
<protein>
    <recommendedName>
        <fullName evidence="8">Alpha-glucosidase</fullName>
    </recommendedName>
</protein>
<dbReference type="InterPro" id="IPR044112">
    <property type="entry name" value="YihQ_TIM-like"/>
</dbReference>
<feature type="domain" description="Glycosyl hydrolase family 31 C-terminal" evidence="5">
    <location>
        <begin position="618"/>
        <end position="660"/>
    </location>
</feature>
<dbReference type="InterPro" id="IPR052990">
    <property type="entry name" value="Sulfoquinovosidase_GH31"/>
</dbReference>
<keyword evidence="2" id="KW-0378">Hydrolase</keyword>
<dbReference type="SUPFAM" id="SSF51011">
    <property type="entry name" value="Glycosyl hydrolase domain"/>
    <property type="match status" value="1"/>
</dbReference>
<organism evidence="6">
    <name type="scientific">Darwinula stevensoni</name>
    <dbReference type="NCBI Taxonomy" id="69355"/>
    <lineage>
        <taxon>Eukaryota</taxon>
        <taxon>Metazoa</taxon>
        <taxon>Ecdysozoa</taxon>
        <taxon>Arthropoda</taxon>
        <taxon>Crustacea</taxon>
        <taxon>Oligostraca</taxon>
        <taxon>Ostracoda</taxon>
        <taxon>Podocopa</taxon>
        <taxon>Podocopida</taxon>
        <taxon>Darwinulocopina</taxon>
        <taxon>Darwinuloidea</taxon>
        <taxon>Darwinulidae</taxon>
        <taxon>Darwinula</taxon>
    </lineage>
</organism>
<feature type="signal peptide" evidence="3">
    <location>
        <begin position="1"/>
        <end position="26"/>
    </location>
</feature>
<dbReference type="SUPFAM" id="SSF74650">
    <property type="entry name" value="Galactose mutarotase-like"/>
    <property type="match status" value="1"/>
</dbReference>
<evidence type="ECO:0000256" key="1">
    <source>
        <dbReference type="ARBA" id="ARBA00007806"/>
    </source>
</evidence>
<dbReference type="CDD" id="cd06594">
    <property type="entry name" value="GH31_glucosidase_YihQ"/>
    <property type="match status" value="1"/>
</dbReference>
<dbReference type="PANTHER" id="PTHR46959:SF2">
    <property type="entry name" value="SULFOQUINOVOSIDASE"/>
    <property type="match status" value="1"/>
</dbReference>
<dbReference type="EMBL" id="LR907076">
    <property type="protein sequence ID" value="CAD7254036.1"/>
    <property type="molecule type" value="Genomic_DNA"/>
</dbReference>
<keyword evidence="7" id="KW-1185">Reference proteome</keyword>